<dbReference type="InterPro" id="IPR019657">
    <property type="entry name" value="ComFB"/>
</dbReference>
<dbReference type="Proteomes" id="UP001163739">
    <property type="component" value="Chromosome"/>
</dbReference>
<dbReference type="RefSeq" id="WP_265046399.1">
    <property type="nucleotide sequence ID" value="NZ_CP100390.1"/>
</dbReference>
<gene>
    <name evidence="1" type="ORF">NKI27_12595</name>
</gene>
<evidence type="ECO:0000313" key="2">
    <source>
        <dbReference type="Proteomes" id="UP001163739"/>
    </source>
</evidence>
<proteinExistence type="predicted"/>
<dbReference type="Pfam" id="PF10719">
    <property type="entry name" value="ComFB"/>
    <property type="match status" value="1"/>
</dbReference>
<organism evidence="1 2">
    <name type="scientific">Alkalimarinus alittae</name>
    <dbReference type="NCBI Taxonomy" id="2961619"/>
    <lineage>
        <taxon>Bacteria</taxon>
        <taxon>Pseudomonadati</taxon>
        <taxon>Pseudomonadota</taxon>
        <taxon>Gammaproteobacteria</taxon>
        <taxon>Alteromonadales</taxon>
        <taxon>Alteromonadaceae</taxon>
        <taxon>Alkalimarinus</taxon>
    </lineage>
</organism>
<dbReference type="EMBL" id="CP100390">
    <property type="protein sequence ID" value="UZE94907.1"/>
    <property type="molecule type" value="Genomic_DNA"/>
</dbReference>
<protein>
    <submittedName>
        <fullName evidence="1">Late competence development ComFB family protein</fullName>
    </submittedName>
</protein>
<reference evidence="1" key="1">
    <citation type="submission" date="2022-06" db="EMBL/GenBank/DDBJ databases">
        <title>Alkalimarinus sp. nov., isolated from gut of a Alitta virens.</title>
        <authorList>
            <person name="Yang A.I."/>
            <person name="Shin N.-R."/>
        </authorList>
    </citation>
    <scope>NUCLEOTIDE SEQUENCE</scope>
    <source>
        <strain evidence="1">A2M4</strain>
    </source>
</reference>
<keyword evidence="2" id="KW-1185">Reference proteome</keyword>
<name>A0ABY6MYP8_9ALTE</name>
<accession>A0ABY6MYP8</accession>
<evidence type="ECO:0000313" key="1">
    <source>
        <dbReference type="EMBL" id="UZE94907.1"/>
    </source>
</evidence>
<sequence>MSILDSIQNYYEPLVVEALAELTSGKAFDDDLLEDVVCVALNHLPPRYIRHEVDMVYYLSPIEAKEMQDKVVSAVEDALAYVIKSSRD</sequence>